<dbReference type="SMART" id="SM00829">
    <property type="entry name" value="PKS_ER"/>
    <property type="match status" value="1"/>
</dbReference>
<keyword evidence="1" id="KW-0175">Coiled coil</keyword>
<name>A0A1Q9CMU2_SYMMI</name>
<dbReference type="SUPFAM" id="SSF51735">
    <property type="entry name" value="NAD(P)-binding Rossmann-fold domains"/>
    <property type="match status" value="1"/>
</dbReference>
<dbReference type="AlphaFoldDB" id="A0A1Q9CMU2"/>
<feature type="chain" id="PRO_5012638524" evidence="4">
    <location>
        <begin position="18"/>
        <end position="1089"/>
    </location>
</feature>
<dbReference type="InterPro" id="IPR013154">
    <property type="entry name" value="ADH-like_N"/>
</dbReference>
<organism evidence="6 7">
    <name type="scientific">Symbiodinium microadriaticum</name>
    <name type="common">Dinoflagellate</name>
    <name type="synonym">Zooxanthella microadriatica</name>
    <dbReference type="NCBI Taxonomy" id="2951"/>
    <lineage>
        <taxon>Eukaryota</taxon>
        <taxon>Sar</taxon>
        <taxon>Alveolata</taxon>
        <taxon>Dinophyceae</taxon>
        <taxon>Suessiales</taxon>
        <taxon>Symbiodiniaceae</taxon>
        <taxon>Symbiodinium</taxon>
    </lineage>
</organism>
<proteinExistence type="predicted"/>
<feature type="coiled-coil region" evidence="1">
    <location>
        <begin position="812"/>
        <end position="926"/>
    </location>
</feature>
<keyword evidence="3" id="KW-1133">Transmembrane helix</keyword>
<comment type="caution">
    <text evidence="6">The sequence shown here is derived from an EMBL/GenBank/DDBJ whole genome shotgun (WGS) entry which is preliminary data.</text>
</comment>
<dbReference type="Proteomes" id="UP000186817">
    <property type="component" value="Unassembled WGS sequence"/>
</dbReference>
<accession>A0A1Q9CMU2</accession>
<evidence type="ECO:0000256" key="4">
    <source>
        <dbReference type="SAM" id="SignalP"/>
    </source>
</evidence>
<dbReference type="InterPro" id="IPR020843">
    <property type="entry name" value="ER"/>
</dbReference>
<keyword evidence="4" id="KW-0732">Signal</keyword>
<dbReference type="InterPro" id="IPR011032">
    <property type="entry name" value="GroES-like_sf"/>
</dbReference>
<evidence type="ECO:0000259" key="5">
    <source>
        <dbReference type="SMART" id="SM00829"/>
    </source>
</evidence>
<sequence>MRLVLCGFLCMAVAASAANMRGAQVSGYGEDPTELLSISDTIPRPKLPSKGRFLLVRVHAVSLAPGDCRVMSGKTRLVQGPPSLPYIPGGDLCGTVVEVSEGETQFKVGDEVAAMFDTAGPRGALAEYKVVKAENAALKPKSLSFEDAAALPSSALTAMLLCERYVRAGDRVLVLGGGGGVGCHVLQLLKAHGASYVAATCTDKDLLRSLGVDRAVDRTEENWWEIAEFKETPFDLVVDLYGTHEPWKHASSSGTVKSGRLGGRYVTTVGDTPYMVFRHWWHIFKLMYDMTARGIWTRLSRGNPRWIYHLGLEPKDLPRLLERVEAGEFRAVLDSTHNFDLAGLQEAFRRQKSRKAHGKVVIVVAGRIGPVRENPETRQCETLRIPLGRCLPHIQTSHVDPPVPGKKLLASRWFIAIDTLRIIANSYQQECGGRLRRSSVSVIAVAIVAVVAVTAVAAVAIAWEFEYYLQHPSSPIRTFSVCGQGSSGAETRSIDDLLDYIEAKDPVRSKKLRKKPAPKGQADPSQLGPSTARPPSERVTASAAAAAAAAAAAVSGDPALQVKAAAELLSLAAKQSNSPRKFAAALAATELAADLICKVYSVQAERGVSPTDNRPIRSYTDQSAGLWYDLELPLPAGRPIPGLMAPSMPRRARGFRRGTCAPWRTVMATGLLCLLFFDAAFVLPRPVSRTVRTARQNWVDEFQDFRDSGAEAGLQSRRITPDKQIVSGLAQGIELSHVFGEDSRSYDVAKLMLKKATETGKGDRLLAASRTLSDGDASDESGAAGALHAIRDMLGSQEGILQRELTGLRSQLSALDSRFSQVQERLQESEEREGLLGKRLTAALKQERELKFALETARQQYETVSEELETLQDSESKLKRQVQDLVDREQELKNADVVRPKDMEEVEALRKERDELLQRLEMLTAQGEVELSSPVVGDVCQLRKRASSIHAARGHVADYSCSPYVYPRMAELVCALTESRAREAELQGQLSAALQREEALQVDLAESQGREASLQSELEEQAQRLADALSSQEQLAERLDETLRKATTVAADLTASRKHEVALMKDLKASLEREEALKDELEAVARPVS</sequence>
<feature type="signal peptide" evidence="4">
    <location>
        <begin position="1"/>
        <end position="17"/>
    </location>
</feature>
<evidence type="ECO:0000256" key="3">
    <source>
        <dbReference type="SAM" id="Phobius"/>
    </source>
</evidence>
<feature type="coiled-coil region" evidence="1">
    <location>
        <begin position="1004"/>
        <end position="1084"/>
    </location>
</feature>
<dbReference type="Gene3D" id="3.90.180.10">
    <property type="entry name" value="Medium-chain alcohol dehydrogenases, catalytic domain"/>
    <property type="match status" value="1"/>
</dbReference>
<reference evidence="6 7" key="1">
    <citation type="submission" date="2016-02" db="EMBL/GenBank/DDBJ databases">
        <title>Genome analysis of coral dinoflagellate symbionts highlights evolutionary adaptations to a symbiotic lifestyle.</title>
        <authorList>
            <person name="Aranda M."/>
            <person name="Li Y."/>
            <person name="Liew Y.J."/>
            <person name="Baumgarten S."/>
            <person name="Simakov O."/>
            <person name="Wilson M."/>
            <person name="Piel J."/>
            <person name="Ashoor H."/>
            <person name="Bougouffa S."/>
            <person name="Bajic V.B."/>
            <person name="Ryu T."/>
            <person name="Ravasi T."/>
            <person name="Bayer T."/>
            <person name="Micklem G."/>
            <person name="Kim H."/>
            <person name="Bhak J."/>
            <person name="Lajeunesse T.C."/>
            <person name="Voolstra C.R."/>
        </authorList>
    </citation>
    <scope>NUCLEOTIDE SEQUENCE [LARGE SCALE GENOMIC DNA]</scope>
    <source>
        <strain evidence="6 7">CCMP2467</strain>
    </source>
</reference>
<dbReference type="PROSITE" id="PS01162">
    <property type="entry name" value="QOR_ZETA_CRYSTAL"/>
    <property type="match status" value="1"/>
</dbReference>
<dbReference type="PANTHER" id="PTHR43482:SF1">
    <property type="entry name" value="PROTEIN AST1-RELATED"/>
    <property type="match status" value="1"/>
</dbReference>
<feature type="domain" description="Enoyl reductase (ER)" evidence="5">
    <location>
        <begin position="31"/>
        <end position="362"/>
    </location>
</feature>
<dbReference type="InterPro" id="IPR036291">
    <property type="entry name" value="NAD(P)-bd_dom_sf"/>
</dbReference>
<dbReference type="PANTHER" id="PTHR43482">
    <property type="entry name" value="PROTEIN AST1-RELATED"/>
    <property type="match status" value="1"/>
</dbReference>
<evidence type="ECO:0000256" key="1">
    <source>
        <dbReference type="SAM" id="Coils"/>
    </source>
</evidence>
<dbReference type="Pfam" id="PF08240">
    <property type="entry name" value="ADH_N"/>
    <property type="match status" value="1"/>
</dbReference>
<protein>
    <submittedName>
        <fullName evidence="6">2-methylene-furan-3-one reductase</fullName>
    </submittedName>
</protein>
<dbReference type="InterPro" id="IPR002364">
    <property type="entry name" value="Quin_OxRdtase/zeta-crystal_CS"/>
</dbReference>
<dbReference type="InterPro" id="IPR052585">
    <property type="entry name" value="Lipid_raft_assoc_Zn_ADH"/>
</dbReference>
<dbReference type="Pfam" id="PF13602">
    <property type="entry name" value="ADH_zinc_N_2"/>
    <property type="match status" value="1"/>
</dbReference>
<dbReference type="EMBL" id="LSRX01001060">
    <property type="protein sequence ID" value="OLP84187.1"/>
    <property type="molecule type" value="Genomic_DNA"/>
</dbReference>
<dbReference type="GO" id="GO:0016491">
    <property type="term" value="F:oxidoreductase activity"/>
    <property type="evidence" value="ECO:0007669"/>
    <property type="project" value="InterPro"/>
</dbReference>
<dbReference type="Gene3D" id="1.10.287.1490">
    <property type="match status" value="1"/>
</dbReference>
<feature type="region of interest" description="Disordered" evidence="2">
    <location>
        <begin position="509"/>
        <end position="539"/>
    </location>
</feature>
<evidence type="ECO:0000313" key="7">
    <source>
        <dbReference type="Proteomes" id="UP000186817"/>
    </source>
</evidence>
<dbReference type="CDD" id="cd08267">
    <property type="entry name" value="MDR1"/>
    <property type="match status" value="1"/>
</dbReference>
<feature type="transmembrane region" description="Helical" evidence="3">
    <location>
        <begin position="661"/>
        <end position="683"/>
    </location>
</feature>
<keyword evidence="3" id="KW-0472">Membrane</keyword>
<dbReference type="SUPFAM" id="SSF50129">
    <property type="entry name" value="GroES-like"/>
    <property type="match status" value="1"/>
</dbReference>
<dbReference type="GO" id="GO:0008270">
    <property type="term" value="F:zinc ion binding"/>
    <property type="evidence" value="ECO:0007669"/>
    <property type="project" value="InterPro"/>
</dbReference>
<gene>
    <name evidence="6" type="primary">EO</name>
    <name evidence="6" type="ORF">AK812_SmicGene34967</name>
</gene>
<evidence type="ECO:0000313" key="6">
    <source>
        <dbReference type="EMBL" id="OLP84187.1"/>
    </source>
</evidence>
<dbReference type="Gene3D" id="3.40.50.720">
    <property type="entry name" value="NAD(P)-binding Rossmann-like Domain"/>
    <property type="match status" value="1"/>
</dbReference>
<keyword evidence="3" id="KW-0812">Transmembrane</keyword>
<feature type="transmembrane region" description="Helical" evidence="3">
    <location>
        <begin position="440"/>
        <end position="463"/>
    </location>
</feature>
<dbReference type="OrthoDB" id="201656at2759"/>
<keyword evidence="7" id="KW-1185">Reference proteome</keyword>
<evidence type="ECO:0000256" key="2">
    <source>
        <dbReference type="SAM" id="MobiDB-lite"/>
    </source>
</evidence>